<gene>
    <name evidence="3" type="ordered locus">Dtox_1821</name>
</gene>
<evidence type="ECO:0000313" key="3">
    <source>
        <dbReference type="EMBL" id="ACV62671.1"/>
    </source>
</evidence>
<evidence type="ECO:0000256" key="2">
    <source>
        <dbReference type="SAM" id="Phobius"/>
    </source>
</evidence>
<dbReference type="AlphaFoldDB" id="C8VXL5"/>
<name>C8VXL5_DESAS</name>
<dbReference type="Proteomes" id="UP000002217">
    <property type="component" value="Chromosome"/>
</dbReference>
<dbReference type="PANTHER" id="PTHR34614:SF2">
    <property type="entry name" value="TRANSPOSASE IS4-LIKE DOMAIN-CONTAINING PROTEIN"/>
    <property type="match status" value="1"/>
</dbReference>
<keyword evidence="2" id="KW-0472">Membrane</keyword>
<reference evidence="3 4" key="1">
    <citation type="journal article" date="2009" name="Stand. Genomic Sci.">
        <title>Complete genome sequence of Desulfotomaculum acetoxidans type strain (5575).</title>
        <authorList>
            <person name="Spring S."/>
            <person name="Lapidus A."/>
            <person name="Schroder M."/>
            <person name="Gleim D."/>
            <person name="Sims D."/>
            <person name="Meincke L."/>
            <person name="Glavina Del Rio T."/>
            <person name="Tice H."/>
            <person name="Copeland A."/>
            <person name="Cheng J.F."/>
            <person name="Lucas S."/>
            <person name="Chen F."/>
            <person name="Nolan M."/>
            <person name="Bruce D."/>
            <person name="Goodwin L."/>
            <person name="Pitluck S."/>
            <person name="Ivanova N."/>
            <person name="Mavromatis K."/>
            <person name="Mikhailova N."/>
            <person name="Pati A."/>
            <person name="Chen A."/>
            <person name="Palaniappan K."/>
            <person name="Land M."/>
            <person name="Hauser L."/>
            <person name="Chang Y.J."/>
            <person name="Jeffries C.D."/>
            <person name="Chain P."/>
            <person name="Saunders E."/>
            <person name="Brettin T."/>
            <person name="Detter J.C."/>
            <person name="Goker M."/>
            <person name="Bristow J."/>
            <person name="Eisen J.A."/>
            <person name="Markowitz V."/>
            <person name="Hugenholtz P."/>
            <person name="Kyrpides N.C."/>
            <person name="Klenk H.P."/>
            <person name="Han C."/>
        </authorList>
    </citation>
    <scope>NUCLEOTIDE SEQUENCE [LARGE SCALE GENOMIC DNA]</scope>
    <source>
        <strain evidence="4">ATCC 49208 / DSM 771 / VKM B-1644</strain>
    </source>
</reference>
<dbReference type="SUPFAM" id="SSF53098">
    <property type="entry name" value="Ribonuclease H-like"/>
    <property type="match status" value="1"/>
</dbReference>
<keyword evidence="2" id="KW-0812">Transmembrane</keyword>
<dbReference type="PANTHER" id="PTHR34614">
    <property type="match status" value="1"/>
</dbReference>
<keyword evidence="4" id="KW-1185">Reference proteome</keyword>
<keyword evidence="2" id="KW-1133">Transmembrane helix</keyword>
<feature type="region of interest" description="Disordered" evidence="1">
    <location>
        <begin position="1"/>
        <end position="21"/>
    </location>
</feature>
<dbReference type="InterPro" id="IPR012337">
    <property type="entry name" value="RNaseH-like_sf"/>
</dbReference>
<accession>C8VXL5</accession>
<evidence type="ECO:0000256" key="1">
    <source>
        <dbReference type="SAM" id="MobiDB-lite"/>
    </source>
</evidence>
<dbReference type="HOGENOM" id="CLU_1068428_0_0_9"/>
<protein>
    <submittedName>
        <fullName evidence="3">Uncharacterized protein</fullName>
    </submittedName>
</protein>
<sequence>MDPPPKNKENKKRRKKGEQKLAKHTVRAIIYVIYCDLNKKPKEEERRQKRITNTEDALLELNGKLNKRNLITKEACDKAVDNIFKGQPEMRRLFNVTVELNQHNALVMSWSKDEAVIPELEKTDGIFVLLTNHDKEKVDANELLTRYRSKNDIEISFRSLKGSLDLQQIFLRSPKRVDAYCFLKVLAMLVLNLAAWLLAKNGKKMSPQKLQKELDDLTISEQRLQPIGVRHWVGTNIPNTIDVLVKLFNLPHPLEFNRDH</sequence>
<feature type="transmembrane region" description="Helical" evidence="2">
    <location>
        <begin position="177"/>
        <end position="199"/>
    </location>
</feature>
<dbReference type="eggNOG" id="COG5421">
    <property type="taxonomic scope" value="Bacteria"/>
</dbReference>
<proteinExistence type="predicted"/>
<dbReference type="STRING" id="485916.Dtox_1821"/>
<feature type="compositionally biased region" description="Basic residues" evidence="1">
    <location>
        <begin position="9"/>
        <end position="21"/>
    </location>
</feature>
<evidence type="ECO:0000313" key="4">
    <source>
        <dbReference type="Proteomes" id="UP000002217"/>
    </source>
</evidence>
<dbReference type="EMBL" id="CP001720">
    <property type="protein sequence ID" value="ACV62671.1"/>
    <property type="molecule type" value="Genomic_DNA"/>
</dbReference>
<dbReference type="RefSeq" id="WP_015757382.1">
    <property type="nucleotide sequence ID" value="NC_013216.1"/>
</dbReference>
<dbReference type="KEGG" id="dae:Dtox_1821"/>
<organism evidence="3 4">
    <name type="scientific">Desulfofarcimen acetoxidans (strain ATCC 49208 / DSM 771 / KCTC 5769 / VKM B-1644 / 5575)</name>
    <name type="common">Desulfotomaculum acetoxidans</name>
    <dbReference type="NCBI Taxonomy" id="485916"/>
    <lineage>
        <taxon>Bacteria</taxon>
        <taxon>Bacillati</taxon>
        <taxon>Bacillota</taxon>
        <taxon>Clostridia</taxon>
        <taxon>Eubacteriales</taxon>
        <taxon>Peptococcaceae</taxon>
        <taxon>Desulfofarcimen</taxon>
    </lineage>
</organism>